<evidence type="ECO:0000313" key="3">
    <source>
        <dbReference type="Proteomes" id="UP000192708"/>
    </source>
</evidence>
<organism evidence="2 3">
    <name type="scientific">Polynucleobacter kasalickyi</name>
    <dbReference type="NCBI Taxonomy" id="1938817"/>
    <lineage>
        <taxon>Bacteria</taxon>
        <taxon>Pseudomonadati</taxon>
        <taxon>Pseudomonadota</taxon>
        <taxon>Betaproteobacteria</taxon>
        <taxon>Burkholderiales</taxon>
        <taxon>Burkholderiaceae</taxon>
        <taxon>Polynucleobacter</taxon>
    </lineage>
</organism>
<evidence type="ECO:0000313" key="2">
    <source>
        <dbReference type="EMBL" id="SMC32233.1"/>
    </source>
</evidence>
<proteinExistence type="predicted"/>
<sequence>MSWKFEEVNALKSLVGVYRLPEGCWAVFKVKERDVSGEERQALPEGIEYSWAILMPGESPMLRGDRMAGVDNADDATVRRKNQKDPTGPQHRAHKHKPDWKKTKVIGGQEWPLSGRGERLDFPPLSPGHLWLECMQCLEQLFEDLGIDIPTSEKLLGAKMTEESFRYLQKNTKVSI</sequence>
<feature type="region of interest" description="Disordered" evidence="1">
    <location>
        <begin position="66"/>
        <end position="101"/>
    </location>
</feature>
<dbReference type="OrthoDB" id="9951104at2"/>
<name>A0A1W1Y7V2_9BURK</name>
<dbReference type="EMBL" id="FWXJ01000002">
    <property type="protein sequence ID" value="SMC32233.1"/>
    <property type="molecule type" value="Genomic_DNA"/>
</dbReference>
<dbReference type="AlphaFoldDB" id="A0A1W1Y7V2"/>
<gene>
    <name evidence="2" type="ORF">SAMN06296008_10280</name>
</gene>
<keyword evidence="3" id="KW-1185">Reference proteome</keyword>
<reference evidence="2 3" key="1">
    <citation type="submission" date="2017-04" db="EMBL/GenBank/DDBJ databases">
        <authorList>
            <person name="Afonso C.L."/>
            <person name="Miller P.J."/>
            <person name="Scott M.A."/>
            <person name="Spackman E."/>
            <person name="Goraichik I."/>
            <person name="Dimitrov K.M."/>
            <person name="Suarez D.L."/>
            <person name="Swayne D.E."/>
        </authorList>
    </citation>
    <scope>NUCLEOTIDE SEQUENCE [LARGE SCALE GENOMIC DNA]</scope>
    <source>
        <strain evidence="2 3">VK13</strain>
    </source>
</reference>
<dbReference type="Proteomes" id="UP000192708">
    <property type="component" value="Unassembled WGS sequence"/>
</dbReference>
<protein>
    <submittedName>
        <fullName evidence="2">Uncharacterized protein</fullName>
    </submittedName>
</protein>
<dbReference type="RefSeq" id="WP_084282336.1">
    <property type="nucleotide sequence ID" value="NZ_FWXJ01000002.1"/>
</dbReference>
<evidence type="ECO:0000256" key="1">
    <source>
        <dbReference type="SAM" id="MobiDB-lite"/>
    </source>
</evidence>
<accession>A0A1W1Y7V2</accession>